<dbReference type="EMBL" id="GEGO01002394">
    <property type="protein sequence ID" value="JAR93010.1"/>
    <property type="molecule type" value="Transcribed_RNA"/>
</dbReference>
<feature type="non-terminal residue" evidence="1">
    <location>
        <position position="1"/>
    </location>
</feature>
<accession>A0A147BQI5</accession>
<proteinExistence type="predicted"/>
<reference evidence="1" key="1">
    <citation type="journal article" date="2018" name="PLoS Negl. Trop. Dis.">
        <title>Sialome diversity of ticks revealed by RNAseq of single tick salivary glands.</title>
        <authorList>
            <person name="Perner J."/>
            <person name="Kropackova S."/>
            <person name="Kopacek P."/>
            <person name="Ribeiro J.M."/>
        </authorList>
    </citation>
    <scope>NUCLEOTIDE SEQUENCE</scope>
    <source>
        <strain evidence="1">Siblings of single egg batch collected in Ceske Budejovice</strain>
        <tissue evidence="1">Salivary glands</tissue>
    </source>
</reference>
<name>A0A147BQI5_IXORI</name>
<organism evidence="1">
    <name type="scientific">Ixodes ricinus</name>
    <name type="common">Common tick</name>
    <name type="synonym">Acarus ricinus</name>
    <dbReference type="NCBI Taxonomy" id="34613"/>
    <lineage>
        <taxon>Eukaryota</taxon>
        <taxon>Metazoa</taxon>
        <taxon>Ecdysozoa</taxon>
        <taxon>Arthropoda</taxon>
        <taxon>Chelicerata</taxon>
        <taxon>Arachnida</taxon>
        <taxon>Acari</taxon>
        <taxon>Parasitiformes</taxon>
        <taxon>Ixodida</taxon>
        <taxon>Ixodoidea</taxon>
        <taxon>Ixodidae</taxon>
        <taxon>Ixodinae</taxon>
        <taxon>Ixodes</taxon>
    </lineage>
</organism>
<sequence>RPKEAYFGEDGYISPYVGVRALAKLLELAVIKRLGAQWVRPRIEMYQLVFCHDCEAEHHWTDQCRAFRRSPEAPEDCPEPASYVGDV</sequence>
<dbReference type="AlphaFoldDB" id="A0A147BQI5"/>
<protein>
    <submittedName>
        <fullName evidence="1">Uncharacterized protein</fullName>
    </submittedName>
</protein>
<evidence type="ECO:0000313" key="1">
    <source>
        <dbReference type="EMBL" id="JAR93010.1"/>
    </source>
</evidence>